<protein>
    <submittedName>
        <fullName evidence="5">NAD(P)/FAD-dependent oxidoreductase</fullName>
    </submittedName>
</protein>
<dbReference type="Proteomes" id="UP000718281">
    <property type="component" value="Unassembled WGS sequence"/>
</dbReference>
<dbReference type="GO" id="GO:0050660">
    <property type="term" value="F:flavin adenine dinucleotide binding"/>
    <property type="evidence" value="ECO:0007669"/>
    <property type="project" value="InterPro"/>
</dbReference>
<dbReference type="InterPro" id="IPR036188">
    <property type="entry name" value="FAD/NAD-bd_sf"/>
</dbReference>
<evidence type="ECO:0000256" key="1">
    <source>
        <dbReference type="ARBA" id="ARBA00010139"/>
    </source>
</evidence>
<dbReference type="PANTHER" id="PTHR42877">
    <property type="entry name" value="L-ORNITHINE N(5)-MONOOXYGENASE-RELATED"/>
    <property type="match status" value="1"/>
</dbReference>
<dbReference type="PANTHER" id="PTHR42877:SF4">
    <property type="entry name" value="FAD_NAD(P)-BINDING DOMAIN-CONTAINING PROTEIN-RELATED"/>
    <property type="match status" value="1"/>
</dbReference>
<keyword evidence="3" id="KW-0274">FAD</keyword>
<dbReference type="InterPro" id="IPR020946">
    <property type="entry name" value="Flavin_mOase-like"/>
</dbReference>
<comment type="similarity">
    <text evidence="1">Belongs to the FAD-binding monooxygenase family.</text>
</comment>
<evidence type="ECO:0000256" key="2">
    <source>
        <dbReference type="ARBA" id="ARBA00022630"/>
    </source>
</evidence>
<dbReference type="GO" id="GO:0050661">
    <property type="term" value="F:NADP binding"/>
    <property type="evidence" value="ECO:0007669"/>
    <property type="project" value="InterPro"/>
</dbReference>
<dbReference type="SUPFAM" id="SSF51905">
    <property type="entry name" value="FAD/NAD(P)-binding domain"/>
    <property type="match status" value="2"/>
</dbReference>
<evidence type="ECO:0000256" key="4">
    <source>
        <dbReference type="ARBA" id="ARBA00023002"/>
    </source>
</evidence>
<evidence type="ECO:0000313" key="5">
    <source>
        <dbReference type="EMBL" id="MBK6300139.1"/>
    </source>
</evidence>
<name>A0A935CCL3_9MICO</name>
<accession>A0A935CCL3</accession>
<gene>
    <name evidence="5" type="ORF">IPF40_03495</name>
</gene>
<keyword evidence="2" id="KW-0285">Flavoprotein</keyword>
<keyword evidence="4" id="KW-0560">Oxidoreductase</keyword>
<dbReference type="GO" id="GO:0004499">
    <property type="term" value="F:N,N-dimethylaniline monooxygenase activity"/>
    <property type="evidence" value="ECO:0007669"/>
    <property type="project" value="InterPro"/>
</dbReference>
<evidence type="ECO:0000313" key="6">
    <source>
        <dbReference type="Proteomes" id="UP000718281"/>
    </source>
</evidence>
<dbReference type="AlphaFoldDB" id="A0A935CCL3"/>
<organism evidence="5 6">
    <name type="scientific">Candidatus Phosphoribacter hodrii</name>
    <dbReference type="NCBI Taxonomy" id="2953743"/>
    <lineage>
        <taxon>Bacteria</taxon>
        <taxon>Bacillati</taxon>
        <taxon>Actinomycetota</taxon>
        <taxon>Actinomycetes</taxon>
        <taxon>Micrococcales</taxon>
        <taxon>Dermatophilaceae</taxon>
        <taxon>Candidatus Phosphoribacter</taxon>
    </lineage>
</organism>
<comment type="caution">
    <text evidence="5">The sequence shown here is derived from an EMBL/GenBank/DDBJ whole genome shotgun (WGS) entry which is preliminary data.</text>
</comment>
<sequence length="478" mass="53490">MAARLAQAGVDDFLILEKADDVGGTWRDNRYPGCACDVPSRLYSLSFAPKADWSRDYAPAGEIWDYLRDCVERFGLRSRIVFGAEVTEATWKRGRWEVLAADGREWTAGALVLGVGGLHVPRRPDLPGLGSFAGRVLHTADWPEDDHLSGMRVGVVGTGASAVQLVPSLADRVGALEVFQRTPSWILPRDDRPWSRARQQSYARLPLLGRLARWRTYVRLETRVLGFGRLDRARRLVQEQALARLAEAVPDPATREALTPHYALGCKRVLLSDDYWPTFARPDVALVTAPIDRVEPWGVVTEDGEHHELDALVFATGFDVRGSFDRVRITGLRGRTLADEWASSRSTHLGIEVAGFPELYLLLGPNTALGHNSVLVMIEAAIEHILKALHRADEEGPHVVTRSAQARFGRWVRQRTRHTVWGSGCQSWYLDERGRNVAIWPASSIRYRVATRRLRARSYERVTEDGPVRSTTGPTRVD</sequence>
<evidence type="ECO:0000256" key="3">
    <source>
        <dbReference type="ARBA" id="ARBA00022827"/>
    </source>
</evidence>
<dbReference type="Pfam" id="PF00743">
    <property type="entry name" value="FMO-like"/>
    <property type="match status" value="1"/>
</dbReference>
<proteinExistence type="inferred from homology"/>
<dbReference type="EMBL" id="JADIXZ010000003">
    <property type="protein sequence ID" value="MBK6300139.1"/>
    <property type="molecule type" value="Genomic_DNA"/>
</dbReference>
<reference evidence="5 6" key="1">
    <citation type="submission" date="2020-10" db="EMBL/GenBank/DDBJ databases">
        <title>Connecting structure to function with the recovery of over 1000 high-quality activated sludge metagenome-assembled genomes encoding full-length rRNA genes using long-read sequencing.</title>
        <authorList>
            <person name="Singleton C.M."/>
            <person name="Petriglieri F."/>
            <person name="Kristensen J.M."/>
            <person name="Kirkegaard R.H."/>
            <person name="Michaelsen T.Y."/>
            <person name="Andersen M.H."/>
            <person name="Karst S.M."/>
            <person name="Dueholm M.S."/>
            <person name="Nielsen P.H."/>
            <person name="Albertsen M."/>
        </authorList>
    </citation>
    <scope>NUCLEOTIDE SEQUENCE [LARGE SCALE GENOMIC DNA]</scope>
    <source>
        <strain evidence="5">AalE_18-Q3-R2-46_BAT3C.188</strain>
    </source>
</reference>
<dbReference type="InterPro" id="IPR051209">
    <property type="entry name" value="FAD-bind_Monooxygenase_sf"/>
</dbReference>
<dbReference type="Gene3D" id="3.50.50.60">
    <property type="entry name" value="FAD/NAD(P)-binding domain"/>
    <property type="match status" value="3"/>
</dbReference>